<sequence length="70" mass="8470">MTMFIGIIVVLFVIGVPIVIIISRMREYGVKQGLLLEIKEWFYEIIAFLWSIFCLPFVLIRNLYRWIFKR</sequence>
<keyword evidence="1" id="KW-0472">Membrane</keyword>
<protein>
    <submittedName>
        <fullName evidence="2">Uncharacterized protein</fullName>
    </submittedName>
</protein>
<evidence type="ECO:0000313" key="3">
    <source>
        <dbReference type="Proteomes" id="UP000294937"/>
    </source>
</evidence>
<accession>A0A4R3L4V6</accession>
<keyword evidence="1" id="KW-0812">Transmembrane</keyword>
<gene>
    <name evidence="2" type="ORF">EDD58_1057</name>
</gene>
<dbReference type="Proteomes" id="UP000294937">
    <property type="component" value="Unassembled WGS sequence"/>
</dbReference>
<keyword evidence="1" id="KW-1133">Transmembrane helix</keyword>
<keyword evidence="3" id="KW-1185">Reference proteome</keyword>
<reference evidence="2 3" key="1">
    <citation type="submission" date="2019-03" db="EMBL/GenBank/DDBJ databases">
        <title>Genomic Encyclopedia of Type Strains, Phase IV (KMG-IV): sequencing the most valuable type-strain genomes for metagenomic binning, comparative biology and taxonomic classification.</title>
        <authorList>
            <person name="Goeker M."/>
        </authorList>
    </citation>
    <scope>NUCLEOTIDE SEQUENCE [LARGE SCALE GENOMIC DNA]</scope>
    <source>
        <strain evidence="2 3">DSM 45707</strain>
    </source>
</reference>
<comment type="caution">
    <text evidence="2">The sequence shown here is derived from an EMBL/GenBank/DDBJ whole genome shotgun (WGS) entry which is preliminary data.</text>
</comment>
<organism evidence="2 3">
    <name type="scientific">Hazenella coriacea</name>
    <dbReference type="NCBI Taxonomy" id="1179467"/>
    <lineage>
        <taxon>Bacteria</taxon>
        <taxon>Bacillati</taxon>
        <taxon>Bacillota</taxon>
        <taxon>Bacilli</taxon>
        <taxon>Bacillales</taxon>
        <taxon>Thermoactinomycetaceae</taxon>
        <taxon>Hazenella</taxon>
    </lineage>
</organism>
<name>A0A4R3L4V6_9BACL</name>
<dbReference type="EMBL" id="SMAG01000005">
    <property type="protein sequence ID" value="TCS93800.1"/>
    <property type="molecule type" value="Genomic_DNA"/>
</dbReference>
<dbReference type="AlphaFoldDB" id="A0A4R3L4V6"/>
<proteinExistence type="predicted"/>
<evidence type="ECO:0000313" key="2">
    <source>
        <dbReference type="EMBL" id="TCS93800.1"/>
    </source>
</evidence>
<evidence type="ECO:0000256" key="1">
    <source>
        <dbReference type="SAM" id="Phobius"/>
    </source>
</evidence>
<feature type="transmembrane region" description="Helical" evidence="1">
    <location>
        <begin position="45"/>
        <end position="64"/>
    </location>
</feature>
<feature type="transmembrane region" description="Helical" evidence="1">
    <location>
        <begin position="7"/>
        <end position="25"/>
    </location>
</feature>